<organism evidence="1 2">
    <name type="scientific">Aquabacterium commune</name>
    <dbReference type="NCBI Taxonomy" id="70586"/>
    <lineage>
        <taxon>Bacteria</taxon>
        <taxon>Pseudomonadati</taxon>
        <taxon>Pseudomonadota</taxon>
        <taxon>Betaproteobacteria</taxon>
        <taxon>Burkholderiales</taxon>
        <taxon>Aquabacterium</taxon>
    </lineage>
</organism>
<accession>A0A4R6RQ74</accession>
<dbReference type="AlphaFoldDB" id="A0A4R6RQ74"/>
<name>A0A4R6RQ74_9BURK</name>
<protein>
    <recommendedName>
        <fullName evidence="3">Nucleoside-diphosphate-sugar epimerase</fullName>
    </recommendedName>
</protein>
<evidence type="ECO:0000313" key="2">
    <source>
        <dbReference type="Proteomes" id="UP000294593"/>
    </source>
</evidence>
<dbReference type="EMBL" id="SNXW01000001">
    <property type="protein sequence ID" value="TDP88385.1"/>
    <property type="molecule type" value="Genomic_DNA"/>
</dbReference>
<gene>
    <name evidence="1" type="ORF">EV672_101532</name>
</gene>
<dbReference type="RefSeq" id="WP_133606002.1">
    <property type="nucleotide sequence ID" value="NZ_SNXW01000001.1"/>
</dbReference>
<sequence>MEIERVLVGYTGFVGSNLLQQRSFDLCVNRSNLRDLQSVQADLLVIAGLPAEKWRANQDPVGDLCNMRALQGALASVNAKQVVVVSTVDVYPSPMGVSESSPIDVAAAQPYGKHRHEFEGWVAGQFPRSSMIRLPGLFGSGLKKNVLHDLVRDHMTERIHPESAFQWYPIARLSSDIEALISSGLPLVNAATEPICTRDIAERFFPSRELQSQPSSPVRYDMQSEHSQLFGGAGPYWMDRRAVMDALQTWLRSPVPVAHVTA</sequence>
<evidence type="ECO:0008006" key="3">
    <source>
        <dbReference type="Google" id="ProtNLM"/>
    </source>
</evidence>
<keyword evidence="2" id="KW-1185">Reference proteome</keyword>
<comment type="caution">
    <text evidence="1">The sequence shown here is derived from an EMBL/GenBank/DDBJ whole genome shotgun (WGS) entry which is preliminary data.</text>
</comment>
<proteinExistence type="predicted"/>
<dbReference type="SUPFAM" id="SSF51735">
    <property type="entry name" value="NAD(P)-binding Rossmann-fold domains"/>
    <property type="match status" value="1"/>
</dbReference>
<dbReference type="Proteomes" id="UP000294593">
    <property type="component" value="Unassembled WGS sequence"/>
</dbReference>
<dbReference type="InterPro" id="IPR036291">
    <property type="entry name" value="NAD(P)-bd_dom_sf"/>
</dbReference>
<reference evidence="1 2" key="1">
    <citation type="submission" date="2019-03" db="EMBL/GenBank/DDBJ databases">
        <title>Genomic Encyclopedia of Type Strains, Phase IV (KMG-IV): sequencing the most valuable type-strain genomes for metagenomic binning, comparative biology and taxonomic classification.</title>
        <authorList>
            <person name="Goeker M."/>
        </authorList>
    </citation>
    <scope>NUCLEOTIDE SEQUENCE [LARGE SCALE GENOMIC DNA]</scope>
    <source>
        <strain evidence="1 2">DSM 11901</strain>
    </source>
</reference>
<evidence type="ECO:0000313" key="1">
    <source>
        <dbReference type="EMBL" id="TDP88385.1"/>
    </source>
</evidence>
<dbReference type="OrthoDB" id="9812470at2"/>
<dbReference type="Gene3D" id="3.40.50.720">
    <property type="entry name" value="NAD(P)-binding Rossmann-like Domain"/>
    <property type="match status" value="1"/>
</dbReference>